<feature type="transmembrane region" description="Helical" evidence="14">
    <location>
        <begin position="1249"/>
        <end position="1273"/>
    </location>
</feature>
<feature type="transmembrane region" description="Helical" evidence="14">
    <location>
        <begin position="1482"/>
        <end position="1507"/>
    </location>
</feature>
<evidence type="ECO:0000256" key="2">
    <source>
        <dbReference type="ARBA" id="ARBA00004141"/>
    </source>
</evidence>
<feature type="compositionally biased region" description="Acidic residues" evidence="13">
    <location>
        <begin position="324"/>
        <end position="334"/>
    </location>
</feature>
<keyword evidence="17" id="KW-1185">Reference proteome</keyword>
<dbReference type="PANTHER" id="PTHR13145">
    <property type="entry name" value="SSM4 PROTEIN"/>
    <property type="match status" value="1"/>
</dbReference>
<reference evidence="16" key="1">
    <citation type="journal article" date="2020" name="Stud. Mycol.">
        <title>101 Dothideomycetes genomes: a test case for predicting lifestyles and emergence of pathogens.</title>
        <authorList>
            <person name="Haridas S."/>
            <person name="Albert R."/>
            <person name="Binder M."/>
            <person name="Bloem J."/>
            <person name="Labutti K."/>
            <person name="Salamov A."/>
            <person name="Andreopoulos B."/>
            <person name="Baker S."/>
            <person name="Barry K."/>
            <person name="Bills G."/>
            <person name="Bluhm B."/>
            <person name="Cannon C."/>
            <person name="Castanera R."/>
            <person name="Culley D."/>
            <person name="Daum C."/>
            <person name="Ezra D."/>
            <person name="Gonzalez J."/>
            <person name="Henrissat B."/>
            <person name="Kuo A."/>
            <person name="Liang C."/>
            <person name="Lipzen A."/>
            <person name="Lutzoni F."/>
            <person name="Magnuson J."/>
            <person name="Mondo S."/>
            <person name="Nolan M."/>
            <person name="Ohm R."/>
            <person name="Pangilinan J."/>
            <person name="Park H.-J."/>
            <person name="Ramirez L."/>
            <person name="Alfaro M."/>
            <person name="Sun H."/>
            <person name="Tritt A."/>
            <person name="Yoshinaga Y."/>
            <person name="Zwiers L.-H."/>
            <person name="Turgeon B."/>
            <person name="Goodwin S."/>
            <person name="Spatafora J."/>
            <person name="Crous P."/>
            <person name="Grigoriev I."/>
        </authorList>
    </citation>
    <scope>NUCLEOTIDE SEQUENCE</scope>
    <source>
        <strain evidence="16">CBS 119925</strain>
    </source>
</reference>
<dbReference type="GO" id="GO:0008270">
    <property type="term" value="F:zinc ion binding"/>
    <property type="evidence" value="ECO:0007669"/>
    <property type="project" value="UniProtKB-KW"/>
</dbReference>
<dbReference type="EC" id="2.3.2.27" evidence="4"/>
<evidence type="ECO:0000256" key="1">
    <source>
        <dbReference type="ARBA" id="ARBA00000900"/>
    </source>
</evidence>
<dbReference type="CDD" id="cd16702">
    <property type="entry name" value="RING_CH-C4HC3_MARCH6"/>
    <property type="match status" value="1"/>
</dbReference>
<feature type="transmembrane region" description="Helical" evidence="14">
    <location>
        <begin position="274"/>
        <end position="293"/>
    </location>
</feature>
<feature type="compositionally biased region" description="Basic and acidic residues" evidence="13">
    <location>
        <begin position="344"/>
        <end position="353"/>
    </location>
</feature>
<dbReference type="GO" id="GO:0061630">
    <property type="term" value="F:ubiquitin protein ligase activity"/>
    <property type="evidence" value="ECO:0007669"/>
    <property type="project" value="UniProtKB-EC"/>
</dbReference>
<dbReference type="GO" id="GO:0036503">
    <property type="term" value="P:ERAD pathway"/>
    <property type="evidence" value="ECO:0007669"/>
    <property type="project" value="TreeGrafter"/>
</dbReference>
<feature type="compositionally biased region" description="Acidic residues" evidence="13">
    <location>
        <begin position="548"/>
        <end position="561"/>
    </location>
</feature>
<dbReference type="OrthoDB" id="1108038at2759"/>
<evidence type="ECO:0000313" key="17">
    <source>
        <dbReference type="Proteomes" id="UP000799440"/>
    </source>
</evidence>
<feature type="transmembrane region" description="Helical" evidence="14">
    <location>
        <begin position="1444"/>
        <end position="1470"/>
    </location>
</feature>
<feature type="transmembrane region" description="Helical" evidence="14">
    <location>
        <begin position="1293"/>
        <end position="1312"/>
    </location>
</feature>
<feature type="compositionally biased region" description="Low complexity" evidence="13">
    <location>
        <begin position="483"/>
        <end position="493"/>
    </location>
</feature>
<evidence type="ECO:0000256" key="13">
    <source>
        <dbReference type="SAM" id="MobiDB-lite"/>
    </source>
</evidence>
<keyword evidence="5" id="KW-0808">Transferase</keyword>
<protein>
    <recommendedName>
        <fullName evidence="4">RING-type E3 ubiquitin transferase</fullName>
        <ecNumber evidence="4">2.3.2.27</ecNumber>
    </recommendedName>
</protein>
<organism evidence="16 17">
    <name type="scientific">Sporormia fimetaria CBS 119925</name>
    <dbReference type="NCBI Taxonomy" id="1340428"/>
    <lineage>
        <taxon>Eukaryota</taxon>
        <taxon>Fungi</taxon>
        <taxon>Dikarya</taxon>
        <taxon>Ascomycota</taxon>
        <taxon>Pezizomycotina</taxon>
        <taxon>Dothideomycetes</taxon>
        <taxon>Pleosporomycetidae</taxon>
        <taxon>Pleosporales</taxon>
        <taxon>Sporormiaceae</taxon>
        <taxon>Sporormia</taxon>
    </lineage>
</organism>
<feature type="region of interest" description="Disordered" evidence="13">
    <location>
        <begin position="1"/>
        <end position="45"/>
    </location>
</feature>
<name>A0A6A6VEY0_9PLEO</name>
<keyword evidence="11 14" id="KW-1133">Transmembrane helix</keyword>
<evidence type="ECO:0000256" key="6">
    <source>
        <dbReference type="ARBA" id="ARBA00022692"/>
    </source>
</evidence>
<sequence>MAARPVPTSSAAAMPHISRVDSREDGAAVPGADSRPPPRHQDDGDTCRICRGEGTAEEPLFYPCKCSGSIRFVHQDCLMEWLSHSQKKYCELCKTPFRFTKLYHPEMPTAVPTNVFLRRALWHVFRSVVTWCRAFLVGLIWIIALPYCVRLVWRTLFFLADGGWARPSVSPKTTHTAMDVSNSPSNVSAPSLAPQPKSTASTAAHTLFTFVGRLFLGPVFELVKPAVQSAPVSVTTATNLDLGQPSLLSELPWLQWFPSKDWNRVLVDVVEGQLITVLIVIAFILIFLIREWVIQQRPLMQIPELAEQRAAALVPGPIEILVEENSESEDEPEEGMPSSANAYETEKDVESQTHVEGLFTEDPATTNGNDGDEGPVDSAGQQRPNMPSRERSFIATEIRRDMEEGDPRLTAGPSQPIEGKRPIDGVVPESWEDEEKEGGSEHSSESWQQIQGVSPHTAGGVENLAKGKERAVDQDQHEHDTSNDSSSSPPSSTFTGTDVADAPKSPDNPGGLTQIDESEEQGESGLEPFPPFSSFPHLDPESAVPNDTELEVGETEPEVPDETVQPPLSVQQRLLEWMFIDIAHDQDFDVANDDNGEDDEHVVQDPADEAPFVPFADNEPRAVANGPVRNVQNPGGAGQAGGILNDQDAVDDAEDLEGILELIGMQGPVVGLFQNALFVGVLISATLAFAVWIPYMWGKVVLLLVGNPMVLLVKIPLRVVASTADLIVDAALWLAAETGFYLAKAFQYTGLPVGSTSWVAERASVIINSTEARMVSLLDIPWSPHADQFYISANSHAALRAMQESIGHAVSQLGRPATILCNAIARDFSASNSAQLISNLPLRLWTFVASSVPRIPSLLAAIWASRSYQITLNLDFDHADVIRPDQAVWTLTDRCIAVLAGYSSFTVAGMLYMKKSSPFSDSEQGQKIETVIREILQQAGGVLKVVLIISIEMLVFPLYCGLLLDLALLPAFQGATLQTRWLYATQHPWRSTFVHWFIGTCYMFHFALFVTMCRRIMRKGVLYFIRDPDDPTFHPVRDVLERSVATQLRKIAFSAVVYGALVIVCLGGVVWSLQNITTGILPIHWTADAPQWEFPLGLFLYHYFLPFFARAFEPGERLNELYEWWFRSCASFLRLTNFLFGDTVLFEQGHHVRRTWRAWLLREEGDTEHRVEDDSQGPAADSQKDVFFQFDGKFVRAPASDQTRIPRGVNVFVEVDKSNNRADGRPDEGVHASNLFEMVYIPPYFRIRVGLFIFAIWVFAAMTGVCMTMLPLLVGRSLLATLSPAATRNDIHAFSLGIYSVAGLVYIGSGVYTRTAAYLATSERGQDRVTSLASVGAYLAKRSLRLLWQVLRAIYVWTSLLLIVPLLVGTLLQVYIFMPLHGYTEPDETHVIHIVRYWTLNLVLIRLAGTFLFFGPDTRLYRASYHLVAGGICNPNARIATRCFLLPTLTIFTAAMALPTAVAYLLSITFWADATPETRRQLWRACFPLVGLLVMALWVGRLAVLMLGRWKRLIRDEVYLIGERLHNFGDKGASRGQEVPDYVPRRYSAEYPFEEEL</sequence>
<evidence type="ECO:0000256" key="10">
    <source>
        <dbReference type="ARBA" id="ARBA00022833"/>
    </source>
</evidence>
<dbReference type="InterPro" id="IPR013083">
    <property type="entry name" value="Znf_RING/FYVE/PHD"/>
</dbReference>
<dbReference type="Proteomes" id="UP000799440">
    <property type="component" value="Unassembled WGS sequence"/>
</dbReference>
<evidence type="ECO:0000256" key="8">
    <source>
        <dbReference type="ARBA" id="ARBA00022771"/>
    </source>
</evidence>
<feature type="transmembrane region" description="Helical" evidence="14">
    <location>
        <begin position="1051"/>
        <end position="1074"/>
    </location>
</feature>
<feature type="region of interest" description="Disordered" evidence="13">
    <location>
        <begin position="324"/>
        <end position="566"/>
    </location>
</feature>
<feature type="compositionally biased region" description="Basic and acidic residues" evidence="13">
    <location>
        <begin position="388"/>
        <end position="407"/>
    </location>
</feature>
<feature type="transmembrane region" description="Helical" evidence="14">
    <location>
        <begin position="675"/>
        <end position="695"/>
    </location>
</feature>
<dbReference type="SMART" id="SM00744">
    <property type="entry name" value="RINGv"/>
    <property type="match status" value="1"/>
</dbReference>
<dbReference type="InterPro" id="IPR011016">
    <property type="entry name" value="Znf_RING-CH"/>
</dbReference>
<feature type="transmembrane region" description="Helical" evidence="14">
    <location>
        <begin position="1094"/>
        <end position="1112"/>
    </location>
</feature>
<proteinExistence type="predicted"/>
<keyword evidence="8" id="KW-0863">Zinc-finger</keyword>
<dbReference type="GO" id="GO:0005789">
    <property type="term" value="C:endoplasmic reticulum membrane"/>
    <property type="evidence" value="ECO:0007669"/>
    <property type="project" value="TreeGrafter"/>
</dbReference>
<feature type="transmembrane region" description="Helical" evidence="14">
    <location>
        <begin position="1397"/>
        <end position="1415"/>
    </location>
</feature>
<feature type="transmembrane region" description="Helical" evidence="14">
    <location>
        <begin position="993"/>
        <end position="1013"/>
    </location>
</feature>
<evidence type="ECO:0000256" key="11">
    <source>
        <dbReference type="ARBA" id="ARBA00022989"/>
    </source>
</evidence>
<evidence type="ECO:0000256" key="14">
    <source>
        <dbReference type="SAM" id="Phobius"/>
    </source>
</evidence>
<evidence type="ECO:0000259" key="15">
    <source>
        <dbReference type="PROSITE" id="PS51292"/>
    </source>
</evidence>
<feature type="compositionally biased region" description="Low complexity" evidence="13">
    <location>
        <begin position="180"/>
        <end position="192"/>
    </location>
</feature>
<keyword evidence="6 14" id="KW-0812">Transmembrane</keyword>
<feature type="region of interest" description="Disordered" evidence="13">
    <location>
        <begin position="175"/>
        <end position="197"/>
    </location>
</feature>
<feature type="domain" description="RING-CH-type" evidence="15">
    <location>
        <begin position="39"/>
        <end position="100"/>
    </location>
</feature>
<dbReference type="InterPro" id="IPR056521">
    <property type="entry name" value="MARCHF6-like_C"/>
</dbReference>
<dbReference type="FunFam" id="3.30.40.10:FF:000287">
    <property type="entry name" value="RING finger membrane protein"/>
    <property type="match status" value="1"/>
</dbReference>
<accession>A0A6A6VEY0</accession>
<feature type="transmembrane region" description="Helical" evidence="14">
    <location>
        <begin position="1354"/>
        <end position="1377"/>
    </location>
</feature>
<dbReference type="SUPFAM" id="SSF57850">
    <property type="entry name" value="RING/U-box"/>
    <property type="match status" value="1"/>
</dbReference>
<evidence type="ECO:0000256" key="9">
    <source>
        <dbReference type="ARBA" id="ARBA00022786"/>
    </source>
</evidence>
<feature type="compositionally biased region" description="Basic and acidic residues" evidence="13">
    <location>
        <begin position="465"/>
        <end position="482"/>
    </location>
</feature>
<dbReference type="Pfam" id="PF23113">
    <property type="entry name" value="MARCHF6_C"/>
    <property type="match status" value="1"/>
</dbReference>
<feature type="transmembrane region" description="Helical" evidence="14">
    <location>
        <begin position="945"/>
        <end position="973"/>
    </location>
</feature>
<evidence type="ECO:0000256" key="4">
    <source>
        <dbReference type="ARBA" id="ARBA00012483"/>
    </source>
</evidence>
<keyword evidence="9" id="KW-0833">Ubl conjugation pathway</keyword>
<keyword evidence="12 14" id="KW-0472">Membrane</keyword>
<gene>
    <name evidence="16" type="ORF">M011DRAFT_467159</name>
</gene>
<evidence type="ECO:0000256" key="5">
    <source>
        <dbReference type="ARBA" id="ARBA00022679"/>
    </source>
</evidence>
<keyword evidence="7" id="KW-0479">Metal-binding</keyword>
<feature type="transmembrane region" description="Helical" evidence="14">
    <location>
        <begin position="128"/>
        <end position="153"/>
    </location>
</feature>
<dbReference type="EMBL" id="MU006570">
    <property type="protein sequence ID" value="KAF2748110.1"/>
    <property type="molecule type" value="Genomic_DNA"/>
</dbReference>
<evidence type="ECO:0000256" key="7">
    <source>
        <dbReference type="ARBA" id="ARBA00022723"/>
    </source>
</evidence>
<dbReference type="Gene3D" id="3.30.40.10">
    <property type="entry name" value="Zinc/RING finger domain, C3HC4 (zinc finger)"/>
    <property type="match status" value="1"/>
</dbReference>
<evidence type="ECO:0000313" key="16">
    <source>
        <dbReference type="EMBL" id="KAF2748110.1"/>
    </source>
</evidence>
<dbReference type="Pfam" id="PF12906">
    <property type="entry name" value="RINGv"/>
    <property type="match status" value="1"/>
</dbReference>
<evidence type="ECO:0000256" key="3">
    <source>
        <dbReference type="ARBA" id="ARBA00004906"/>
    </source>
</evidence>
<dbReference type="PROSITE" id="PS51292">
    <property type="entry name" value="ZF_RING_CH"/>
    <property type="match status" value="1"/>
</dbReference>
<comment type="subcellular location">
    <subcellularLocation>
        <location evidence="2">Membrane</location>
        <topology evidence="2">Multi-pass membrane protein</topology>
    </subcellularLocation>
</comment>
<dbReference type="PANTHER" id="PTHR13145:SF0">
    <property type="entry name" value="E3 UBIQUITIN-PROTEIN LIGASE MARCHF6"/>
    <property type="match status" value="1"/>
</dbReference>
<comment type="pathway">
    <text evidence="3">Protein modification; protein ubiquitination.</text>
</comment>
<evidence type="ECO:0000256" key="12">
    <source>
        <dbReference type="ARBA" id="ARBA00023136"/>
    </source>
</evidence>
<keyword evidence="10" id="KW-0862">Zinc</keyword>
<comment type="catalytic activity">
    <reaction evidence="1">
        <text>S-ubiquitinyl-[E2 ubiquitin-conjugating enzyme]-L-cysteine + [acceptor protein]-L-lysine = [E2 ubiquitin-conjugating enzyme]-L-cysteine + N(6)-ubiquitinyl-[acceptor protein]-L-lysine.</text>
        <dbReference type="EC" id="2.3.2.27"/>
    </reaction>
</comment>